<evidence type="ECO:0000259" key="2">
    <source>
        <dbReference type="Pfam" id="PF01345"/>
    </source>
</evidence>
<protein>
    <recommendedName>
        <fullName evidence="2">DUF11 domain-containing protein</fullName>
    </recommendedName>
</protein>
<dbReference type="EMBL" id="MEVA01000010">
    <property type="protein sequence ID" value="OGC47415.1"/>
    <property type="molecule type" value="Genomic_DNA"/>
</dbReference>
<evidence type="ECO:0000256" key="1">
    <source>
        <dbReference type="SAM" id="SignalP"/>
    </source>
</evidence>
<gene>
    <name evidence="3" type="ORF">A2886_03220</name>
</gene>
<feature type="domain" description="DUF11" evidence="2">
    <location>
        <begin position="58"/>
        <end position="130"/>
    </location>
</feature>
<dbReference type="Proteomes" id="UP000176608">
    <property type="component" value="Unassembled WGS sequence"/>
</dbReference>
<dbReference type="NCBIfam" id="TIGR01451">
    <property type="entry name" value="B_ant_repeat"/>
    <property type="match status" value="1"/>
</dbReference>
<comment type="caution">
    <text evidence="3">The sequence shown here is derived from an EMBL/GenBank/DDBJ whole genome shotgun (WGS) entry which is preliminary data.</text>
</comment>
<feature type="chain" id="PRO_5009514904" description="DUF11 domain-containing protein" evidence="1">
    <location>
        <begin position="22"/>
        <end position="196"/>
    </location>
</feature>
<name>A0A1F4UR29_UNCKA</name>
<dbReference type="AlphaFoldDB" id="A0A1F4UR29"/>
<evidence type="ECO:0000313" key="3">
    <source>
        <dbReference type="EMBL" id="OGC47415.1"/>
    </source>
</evidence>
<proteinExistence type="predicted"/>
<organism evidence="3 4">
    <name type="scientific">candidate division WWE3 bacterium RIFCSPHIGHO2_01_FULL_42_13</name>
    <dbReference type="NCBI Taxonomy" id="1802617"/>
    <lineage>
        <taxon>Bacteria</taxon>
        <taxon>Katanobacteria</taxon>
    </lineage>
</organism>
<dbReference type="InterPro" id="IPR047589">
    <property type="entry name" value="DUF11_rpt"/>
</dbReference>
<feature type="signal peptide" evidence="1">
    <location>
        <begin position="1"/>
        <end position="21"/>
    </location>
</feature>
<accession>A0A1F4UR29</accession>
<dbReference type="InterPro" id="IPR001434">
    <property type="entry name" value="OmcB-like_DUF11"/>
</dbReference>
<dbReference type="Pfam" id="PF01345">
    <property type="entry name" value="DUF11"/>
    <property type="match status" value="1"/>
</dbReference>
<keyword evidence="1" id="KW-0732">Signal</keyword>
<dbReference type="NCBIfam" id="TIGR01167">
    <property type="entry name" value="LPXTG_anchor"/>
    <property type="match status" value="1"/>
</dbReference>
<sequence>MLFVTLIGALTMLLLPSIAYAACEDDGAYGQTCVFEKDFEIEKNVRLQGDSIWKDKITNVKEGQLIEFRIRVKNIGEVDADNMEMKDILPNELERTGGAELTEEWDDFLVDEENTFIIQARIKSIEFDRADNFEKCVVNKAELRHEGNLEGSDTATVCYGEEIITELPKTGPLSTELMSIFGFASTGIGLFLKRRK</sequence>
<dbReference type="STRING" id="1802617.A2886_03220"/>
<evidence type="ECO:0000313" key="4">
    <source>
        <dbReference type="Proteomes" id="UP000176608"/>
    </source>
</evidence>
<reference evidence="3 4" key="1">
    <citation type="journal article" date="2016" name="Nat. Commun.">
        <title>Thousands of microbial genomes shed light on interconnected biogeochemical processes in an aquifer system.</title>
        <authorList>
            <person name="Anantharaman K."/>
            <person name="Brown C.T."/>
            <person name="Hug L.A."/>
            <person name="Sharon I."/>
            <person name="Castelle C.J."/>
            <person name="Probst A.J."/>
            <person name="Thomas B.C."/>
            <person name="Singh A."/>
            <person name="Wilkins M.J."/>
            <person name="Karaoz U."/>
            <person name="Brodie E.L."/>
            <person name="Williams K.H."/>
            <person name="Hubbard S.S."/>
            <person name="Banfield J.F."/>
        </authorList>
    </citation>
    <scope>NUCLEOTIDE SEQUENCE [LARGE SCALE GENOMIC DNA]</scope>
</reference>